<accession>A0AAD4I5D8</accession>
<proteinExistence type="predicted"/>
<dbReference type="Proteomes" id="UP001199106">
    <property type="component" value="Unassembled WGS sequence"/>
</dbReference>
<evidence type="ECO:0000313" key="3">
    <source>
        <dbReference type="Proteomes" id="UP001199106"/>
    </source>
</evidence>
<dbReference type="AlphaFoldDB" id="A0AAD4I5D8"/>
<organism evidence="2 3">
    <name type="scientific">Alternaria panax</name>
    <dbReference type="NCBI Taxonomy" id="48097"/>
    <lineage>
        <taxon>Eukaryota</taxon>
        <taxon>Fungi</taxon>
        <taxon>Dikarya</taxon>
        <taxon>Ascomycota</taxon>
        <taxon>Pezizomycotina</taxon>
        <taxon>Dothideomycetes</taxon>
        <taxon>Pleosporomycetidae</taxon>
        <taxon>Pleosporales</taxon>
        <taxon>Pleosporineae</taxon>
        <taxon>Pleosporaceae</taxon>
        <taxon>Alternaria</taxon>
        <taxon>Alternaria sect. Panax</taxon>
    </lineage>
</organism>
<evidence type="ECO:0000313" key="2">
    <source>
        <dbReference type="EMBL" id="KAG9189480.1"/>
    </source>
</evidence>
<comment type="caution">
    <text evidence="2">The sequence shown here is derived from an EMBL/GenBank/DDBJ whole genome shotgun (WGS) entry which is preliminary data.</text>
</comment>
<gene>
    <name evidence="2" type="ORF">G6011_06348</name>
</gene>
<keyword evidence="3" id="KW-1185">Reference proteome</keyword>
<evidence type="ECO:0000256" key="1">
    <source>
        <dbReference type="SAM" id="MobiDB-lite"/>
    </source>
</evidence>
<feature type="region of interest" description="Disordered" evidence="1">
    <location>
        <begin position="88"/>
        <end position="109"/>
    </location>
</feature>
<dbReference type="EMBL" id="JAANER010000005">
    <property type="protein sequence ID" value="KAG9189480.1"/>
    <property type="molecule type" value="Genomic_DNA"/>
</dbReference>
<sequence length="116" mass="12203">MCLLILAEKIGQEAAIFTPLSNLSNSAGNVDGSLILETAAANGGMDRQKCGSIDSHTAVKSLLNAEGYGYQLLSPKPLAFGFRAREHGGRGGGYESEEDGGELHHGDDGNEVIWVK</sequence>
<name>A0AAD4I5D8_9PLEO</name>
<protein>
    <submittedName>
        <fullName evidence="2">Uncharacterized protein</fullName>
    </submittedName>
</protein>
<reference evidence="2" key="1">
    <citation type="submission" date="2021-07" db="EMBL/GenBank/DDBJ databases">
        <title>Genome Resource of American Ginseng Black Spot Pathogen Alternaria panax.</title>
        <authorList>
            <person name="Qiu C."/>
            <person name="Wang W."/>
            <person name="Liu Z."/>
        </authorList>
    </citation>
    <scope>NUCLEOTIDE SEQUENCE</scope>
    <source>
        <strain evidence="2">BNCC115425</strain>
    </source>
</reference>